<accession>A0A835Z7G2</accession>
<evidence type="ECO:0000313" key="1">
    <source>
        <dbReference type="EMBL" id="KAG5187394.1"/>
    </source>
</evidence>
<protein>
    <submittedName>
        <fullName evidence="1">Uncharacterized protein</fullName>
    </submittedName>
</protein>
<dbReference type="Gene3D" id="1.25.40.20">
    <property type="entry name" value="Ankyrin repeat-containing domain"/>
    <property type="match status" value="1"/>
</dbReference>
<name>A0A835Z7G2_9STRA</name>
<dbReference type="PANTHER" id="PTHR46586">
    <property type="entry name" value="ANKYRIN REPEAT-CONTAINING PROTEIN"/>
    <property type="match status" value="1"/>
</dbReference>
<evidence type="ECO:0000313" key="2">
    <source>
        <dbReference type="Proteomes" id="UP000664859"/>
    </source>
</evidence>
<organism evidence="1 2">
    <name type="scientific">Tribonema minus</name>
    <dbReference type="NCBI Taxonomy" id="303371"/>
    <lineage>
        <taxon>Eukaryota</taxon>
        <taxon>Sar</taxon>
        <taxon>Stramenopiles</taxon>
        <taxon>Ochrophyta</taxon>
        <taxon>PX clade</taxon>
        <taxon>Xanthophyceae</taxon>
        <taxon>Tribonematales</taxon>
        <taxon>Tribonemataceae</taxon>
        <taxon>Tribonema</taxon>
    </lineage>
</organism>
<dbReference type="EMBL" id="JAFCMP010000090">
    <property type="protein sequence ID" value="KAG5187394.1"/>
    <property type="molecule type" value="Genomic_DNA"/>
</dbReference>
<proteinExistence type="predicted"/>
<keyword evidence="2" id="KW-1185">Reference proteome</keyword>
<reference evidence="1" key="1">
    <citation type="submission" date="2021-02" db="EMBL/GenBank/DDBJ databases">
        <title>First Annotated Genome of the Yellow-green Alga Tribonema minus.</title>
        <authorList>
            <person name="Mahan K.M."/>
        </authorList>
    </citation>
    <scope>NUCLEOTIDE SEQUENCE</scope>
    <source>
        <strain evidence="1">UTEX B ZZ1240</strain>
    </source>
</reference>
<sequence length="285" mass="31428">PAGAPWHVVICEAAAEAGHFAMFRRLRWLTAGDDDGPDWLCAAVEGGNPRLVRHLLSSHYWSDAHTITHAAAKSLELVKMLREDDDCEWDARAGNAAAHAGLIDVLDYLSGSGCEIEGNIHSIAAKSGHVHVMRWAHQKGIAMDEEWFWRHLHGAQAHEAVQWMKGAGIPVTSKVCVTAARDGNLSVLAALRSMNVTWDEQVCTSAAEHAHLHVLKWAIKNGCPYSAPDLTFAALTSCNMAVIQYLSDQQLLTPPSILGYHEMMRVTEACDTQRLSRWLLKHGYQ</sequence>
<dbReference type="InterPro" id="IPR036770">
    <property type="entry name" value="Ankyrin_rpt-contain_sf"/>
</dbReference>
<gene>
    <name evidence="1" type="ORF">JKP88DRAFT_161769</name>
</gene>
<dbReference type="AlphaFoldDB" id="A0A835Z7G2"/>
<dbReference type="SUPFAM" id="SSF48403">
    <property type="entry name" value="Ankyrin repeat"/>
    <property type="match status" value="1"/>
</dbReference>
<dbReference type="Proteomes" id="UP000664859">
    <property type="component" value="Unassembled WGS sequence"/>
</dbReference>
<feature type="non-terminal residue" evidence="1">
    <location>
        <position position="285"/>
    </location>
</feature>
<dbReference type="OrthoDB" id="10690515at2759"/>
<dbReference type="PANTHER" id="PTHR46586:SF3">
    <property type="entry name" value="ANKYRIN REPEAT-CONTAINING PROTEIN"/>
    <property type="match status" value="1"/>
</dbReference>
<dbReference type="InterPro" id="IPR052050">
    <property type="entry name" value="SecEffector_AnkRepeat"/>
</dbReference>
<comment type="caution">
    <text evidence="1">The sequence shown here is derived from an EMBL/GenBank/DDBJ whole genome shotgun (WGS) entry which is preliminary data.</text>
</comment>